<dbReference type="EMBL" id="JAHMHR010000065">
    <property type="protein sequence ID" value="KAK1659105.1"/>
    <property type="molecule type" value="Genomic_DNA"/>
</dbReference>
<reference evidence="2" key="1">
    <citation type="submission" date="2021-06" db="EMBL/GenBank/DDBJ databases">
        <title>Comparative genomics, transcriptomics and evolutionary studies reveal genomic signatures of adaptation to plant cell wall in hemibiotrophic fungi.</title>
        <authorList>
            <consortium name="DOE Joint Genome Institute"/>
            <person name="Baroncelli R."/>
            <person name="Diaz J.F."/>
            <person name="Benocci T."/>
            <person name="Peng M."/>
            <person name="Battaglia E."/>
            <person name="Haridas S."/>
            <person name="Andreopoulos W."/>
            <person name="Labutti K."/>
            <person name="Pangilinan J."/>
            <person name="Floch G.L."/>
            <person name="Makela M.R."/>
            <person name="Henrissat B."/>
            <person name="Grigoriev I.V."/>
            <person name="Crouch J.A."/>
            <person name="De Vries R.P."/>
            <person name="Sukno S.A."/>
            <person name="Thon M.R."/>
        </authorList>
    </citation>
    <scope>NUCLEOTIDE SEQUENCE</scope>
    <source>
        <strain evidence="2">CBS 193.32</strain>
    </source>
</reference>
<keyword evidence="3" id="KW-1185">Reference proteome</keyword>
<keyword evidence="1" id="KW-1133">Transmembrane helix</keyword>
<keyword evidence="1" id="KW-0812">Transmembrane</keyword>
<protein>
    <submittedName>
        <fullName evidence="2">Uncharacterized protein</fullName>
    </submittedName>
</protein>
<accession>A0AAJ0A9N2</accession>
<dbReference type="RefSeq" id="XP_060423869.1">
    <property type="nucleotide sequence ID" value="XM_060567090.1"/>
</dbReference>
<organism evidence="2 3">
    <name type="scientific">Colletotrichum godetiae</name>
    <dbReference type="NCBI Taxonomy" id="1209918"/>
    <lineage>
        <taxon>Eukaryota</taxon>
        <taxon>Fungi</taxon>
        <taxon>Dikarya</taxon>
        <taxon>Ascomycota</taxon>
        <taxon>Pezizomycotina</taxon>
        <taxon>Sordariomycetes</taxon>
        <taxon>Hypocreomycetidae</taxon>
        <taxon>Glomerellales</taxon>
        <taxon>Glomerellaceae</taxon>
        <taxon>Colletotrichum</taxon>
        <taxon>Colletotrichum acutatum species complex</taxon>
    </lineage>
</organism>
<evidence type="ECO:0000313" key="3">
    <source>
        <dbReference type="Proteomes" id="UP001224890"/>
    </source>
</evidence>
<name>A0AAJ0A9N2_9PEZI</name>
<evidence type="ECO:0000313" key="2">
    <source>
        <dbReference type="EMBL" id="KAK1659105.1"/>
    </source>
</evidence>
<evidence type="ECO:0000256" key="1">
    <source>
        <dbReference type="SAM" id="Phobius"/>
    </source>
</evidence>
<comment type="caution">
    <text evidence="2">The sequence shown here is derived from an EMBL/GenBank/DDBJ whole genome shotgun (WGS) entry which is preliminary data.</text>
</comment>
<feature type="transmembrane region" description="Helical" evidence="1">
    <location>
        <begin position="6"/>
        <end position="26"/>
    </location>
</feature>
<proteinExistence type="predicted"/>
<dbReference type="GeneID" id="85451616"/>
<dbReference type="Proteomes" id="UP001224890">
    <property type="component" value="Unassembled WGS sequence"/>
</dbReference>
<gene>
    <name evidence="2" type="ORF">BDP55DRAFT_368784</name>
</gene>
<sequence>MTIMNWLLNSTIAPHTLGDFMLRIFILMRCPGHSLRLIMIYLFCSTMSILMRVHLKHSSRR</sequence>
<feature type="transmembrane region" description="Helical" evidence="1">
    <location>
        <begin position="38"/>
        <end position="55"/>
    </location>
</feature>
<keyword evidence="1" id="KW-0472">Membrane</keyword>
<dbReference type="AlphaFoldDB" id="A0AAJ0A9N2"/>